<dbReference type="SUPFAM" id="SSF74650">
    <property type="entry name" value="Galactose mutarotase-like"/>
    <property type="match status" value="1"/>
</dbReference>
<dbReference type="InterPro" id="IPR011013">
    <property type="entry name" value="Gal_mutarotase_sf_dom"/>
</dbReference>
<dbReference type="RefSeq" id="WP_265680101.1">
    <property type="nucleotide sequence ID" value="NZ_CP120863.1"/>
</dbReference>
<organism evidence="5 6">
    <name type="scientific">Roseibium porphyridii</name>
    <dbReference type="NCBI Taxonomy" id="2866279"/>
    <lineage>
        <taxon>Bacteria</taxon>
        <taxon>Pseudomonadati</taxon>
        <taxon>Pseudomonadota</taxon>
        <taxon>Alphaproteobacteria</taxon>
        <taxon>Hyphomicrobiales</taxon>
        <taxon>Stappiaceae</taxon>
        <taxon>Roseibium</taxon>
    </lineage>
</organism>
<keyword evidence="3" id="KW-0413">Isomerase</keyword>
<dbReference type="Proteomes" id="UP001209803">
    <property type="component" value="Chromosome"/>
</dbReference>
<protein>
    <submittedName>
        <fullName evidence="5">Galactose mutarotase</fullName>
    </submittedName>
</protein>
<dbReference type="InterPro" id="IPR015443">
    <property type="entry name" value="Aldose_1-epimerase"/>
</dbReference>
<dbReference type="InterPro" id="IPR008183">
    <property type="entry name" value="Aldose_1/G6P_1-epimerase"/>
</dbReference>
<evidence type="ECO:0000313" key="6">
    <source>
        <dbReference type="Proteomes" id="UP001209803"/>
    </source>
</evidence>
<evidence type="ECO:0000256" key="4">
    <source>
        <dbReference type="ARBA" id="ARBA00023277"/>
    </source>
</evidence>
<evidence type="ECO:0000256" key="3">
    <source>
        <dbReference type="ARBA" id="ARBA00023235"/>
    </source>
</evidence>
<proteinExistence type="inferred from homology"/>
<dbReference type="PANTHER" id="PTHR10091:SF49">
    <property type="entry name" value="ALDOSE 1-EPIMERASE"/>
    <property type="match status" value="1"/>
</dbReference>
<reference evidence="5 6" key="1">
    <citation type="submission" date="2023-03" db="EMBL/GenBank/DDBJ databases">
        <title>Roseibium porphyridii sp. nov. and Roseibium rhodosorbium sp. nov. isolated from marine algae, Porphyridium cruentum and Rhodosorus marinus, respectively.</title>
        <authorList>
            <person name="Lee M.W."/>
            <person name="Choi B.J."/>
            <person name="Lee J.K."/>
            <person name="Choi D.G."/>
            <person name="Baek J.H."/>
            <person name="Bayburt H."/>
            <person name="Kim J.M."/>
            <person name="Han D.M."/>
            <person name="Kim K.H."/>
            <person name="Jeon C.O."/>
        </authorList>
    </citation>
    <scope>NUCLEOTIDE SEQUENCE [LARGE SCALE GENOMIC DNA]</scope>
    <source>
        <strain evidence="5 6">KMA01</strain>
    </source>
</reference>
<evidence type="ECO:0000313" key="5">
    <source>
        <dbReference type="EMBL" id="WFE89874.1"/>
    </source>
</evidence>
<accession>A0ABY8F5Z9</accession>
<dbReference type="Gene3D" id="2.70.98.10">
    <property type="match status" value="1"/>
</dbReference>
<keyword evidence="4" id="KW-0119">Carbohydrate metabolism</keyword>
<dbReference type="InterPro" id="IPR047215">
    <property type="entry name" value="Galactose_mutarotase-like"/>
</dbReference>
<dbReference type="Pfam" id="PF01263">
    <property type="entry name" value="Aldose_epim"/>
    <property type="match status" value="1"/>
</dbReference>
<gene>
    <name evidence="5" type="ORF">K1718_00515</name>
</gene>
<keyword evidence="6" id="KW-1185">Reference proteome</keyword>
<dbReference type="PIRSF" id="PIRSF005096">
    <property type="entry name" value="GALM"/>
    <property type="match status" value="1"/>
</dbReference>
<dbReference type="CDD" id="cd09019">
    <property type="entry name" value="galactose_mutarotase_like"/>
    <property type="match status" value="1"/>
</dbReference>
<comment type="pathway">
    <text evidence="1">Carbohydrate metabolism; hexose metabolism.</text>
</comment>
<comment type="similarity">
    <text evidence="2">Belongs to the aldose epimerase family.</text>
</comment>
<dbReference type="PANTHER" id="PTHR10091">
    <property type="entry name" value="ALDOSE-1-EPIMERASE"/>
    <property type="match status" value="1"/>
</dbReference>
<evidence type="ECO:0000256" key="2">
    <source>
        <dbReference type="ARBA" id="ARBA00006206"/>
    </source>
</evidence>
<name>A0ABY8F5Z9_9HYPH</name>
<evidence type="ECO:0000256" key="1">
    <source>
        <dbReference type="ARBA" id="ARBA00005028"/>
    </source>
</evidence>
<sequence length="320" mass="35630">MQALTIQNSNLMARVIPYGASLSDLRLSRKSTPLVLGYDDPALYPLDGQFMGAVIGRYGNRIAGGQFTLNDQLITVEQNECRTGHLHGGRNGFWNREWDLAEQSTTSVTFKLESPDGDAGFPGRLTVSASYEIVSPATLRLTCSAESDKDTILNICHHPYFNFSGTHSIAEHRLEINAHHYLPSSNALIPTGKIAPVEETLFDFRKGRPLSRISYNNTYCLNQRNSGVFEKAARLSCNGISMDLWTTQPGLHLYNGYKLHRHHIGHLGLPYPPCSGICLEPQGWPNSPNEASFPSTLLSAGERYEQTNEYRFQTRLTNIA</sequence>
<dbReference type="InterPro" id="IPR014718">
    <property type="entry name" value="GH-type_carb-bd"/>
</dbReference>
<dbReference type="EMBL" id="CP120863">
    <property type="protein sequence ID" value="WFE89874.1"/>
    <property type="molecule type" value="Genomic_DNA"/>
</dbReference>